<proteinExistence type="predicted"/>
<reference evidence="1" key="1">
    <citation type="submission" date="2023-02" db="EMBL/GenBank/DDBJ databases">
        <title>Description of Herbaspirillum huttiense subsp. nephrolepsisexaltata and Herbaspirillum huttiense subsp. lycopersicon.</title>
        <authorList>
            <person name="Poudel M."/>
            <person name="Sharma A."/>
            <person name="Goss E."/>
            <person name="Tapia J.H."/>
            <person name="Harmon C.M."/>
            <person name="Jones J.B."/>
        </authorList>
    </citation>
    <scope>NUCLEOTIDE SEQUENCE</scope>
    <source>
        <strain evidence="1">NC40101</strain>
    </source>
</reference>
<gene>
    <name evidence="1" type="ORF">RJN63_29555</name>
</gene>
<sequence>MDIKEGLTYGGTRWKATRRVVEIKRHRGQEPVVHYIDQRTLRTGNAPLGRFAASANKIATAFIEVKAAAIHLTASEKDWLVQLATAPARTLRRTDSPDLRAMNGLARKGMATSCEATSWTITDLGLQRCTSIY</sequence>
<organism evidence="1">
    <name type="scientific">Herbaspirillum huttiense subsp. nephrolepidis</name>
    <dbReference type="NCBI Taxonomy" id="3075126"/>
    <lineage>
        <taxon>Bacteria</taxon>
        <taxon>Pseudomonadati</taxon>
        <taxon>Pseudomonadota</taxon>
        <taxon>Betaproteobacteria</taxon>
        <taxon>Burkholderiales</taxon>
        <taxon>Oxalobacteraceae</taxon>
        <taxon>Herbaspirillum</taxon>
    </lineage>
</organism>
<protein>
    <submittedName>
        <fullName evidence="1">Uncharacterized protein</fullName>
    </submittedName>
</protein>
<name>A0AAE4KBW1_9BURK</name>
<dbReference type="AlphaFoldDB" id="A0AAE4KBW1"/>
<accession>A0AAE4KBW1</accession>
<comment type="caution">
    <text evidence="1">The sequence shown here is derived from an EMBL/GenBank/DDBJ whole genome shotgun (WGS) entry which is preliminary data.</text>
</comment>
<evidence type="ECO:0000313" key="1">
    <source>
        <dbReference type="EMBL" id="MDT0341007.1"/>
    </source>
</evidence>
<dbReference type="RefSeq" id="WP_284076797.1">
    <property type="nucleotide sequence ID" value="NZ_JAVLSM010000029.1"/>
</dbReference>
<dbReference type="EMBL" id="JAVRAA010000037">
    <property type="protein sequence ID" value="MDT0341007.1"/>
    <property type="molecule type" value="Genomic_DNA"/>
</dbReference>